<dbReference type="Proteomes" id="UP000024635">
    <property type="component" value="Unassembled WGS sequence"/>
</dbReference>
<proteinExistence type="predicted"/>
<feature type="region of interest" description="Disordered" evidence="1">
    <location>
        <begin position="1"/>
        <end position="20"/>
    </location>
</feature>
<evidence type="ECO:0000313" key="3">
    <source>
        <dbReference type="Proteomes" id="UP000024635"/>
    </source>
</evidence>
<evidence type="ECO:0000313" key="2">
    <source>
        <dbReference type="EMBL" id="EYC15202.1"/>
    </source>
</evidence>
<protein>
    <submittedName>
        <fullName evidence="2">Uncharacterized protein</fullName>
    </submittedName>
</protein>
<comment type="caution">
    <text evidence="2">The sequence shown here is derived from an EMBL/GenBank/DDBJ whole genome shotgun (WGS) entry which is preliminary data.</text>
</comment>
<keyword evidence="3" id="KW-1185">Reference proteome</keyword>
<gene>
    <name evidence="2" type="primary">Acey_s0037.g3379</name>
    <name evidence="2" type="ORF">Y032_0037g3379</name>
</gene>
<dbReference type="AlphaFoldDB" id="A0A016UK31"/>
<organism evidence="2 3">
    <name type="scientific">Ancylostoma ceylanicum</name>
    <dbReference type="NCBI Taxonomy" id="53326"/>
    <lineage>
        <taxon>Eukaryota</taxon>
        <taxon>Metazoa</taxon>
        <taxon>Ecdysozoa</taxon>
        <taxon>Nematoda</taxon>
        <taxon>Chromadorea</taxon>
        <taxon>Rhabditida</taxon>
        <taxon>Rhabditina</taxon>
        <taxon>Rhabditomorpha</taxon>
        <taxon>Strongyloidea</taxon>
        <taxon>Ancylostomatidae</taxon>
        <taxon>Ancylostomatinae</taxon>
        <taxon>Ancylostoma</taxon>
    </lineage>
</organism>
<feature type="compositionally biased region" description="Basic and acidic residues" evidence="1">
    <location>
        <begin position="10"/>
        <end position="20"/>
    </location>
</feature>
<reference evidence="3" key="1">
    <citation type="journal article" date="2015" name="Nat. Genet.">
        <title>The genome and transcriptome of the zoonotic hookworm Ancylostoma ceylanicum identify infection-specific gene families.</title>
        <authorList>
            <person name="Schwarz E.M."/>
            <person name="Hu Y."/>
            <person name="Antoshechkin I."/>
            <person name="Miller M.M."/>
            <person name="Sternberg P.W."/>
            <person name="Aroian R.V."/>
        </authorList>
    </citation>
    <scope>NUCLEOTIDE SEQUENCE</scope>
    <source>
        <strain evidence="3">HY135</strain>
    </source>
</reference>
<evidence type="ECO:0000256" key="1">
    <source>
        <dbReference type="SAM" id="MobiDB-lite"/>
    </source>
</evidence>
<sequence length="86" mass="10040">MRYVPQLRCASREGPEHRQGECGWRQYRDPLEIRDAESERTSCARPAPVSVGERISCNHPHIVNSHFAQCNRRNNVSNDNSEQRHR</sequence>
<accession>A0A016UK31</accession>
<dbReference type="EMBL" id="JARK01001373">
    <property type="protein sequence ID" value="EYC15202.1"/>
    <property type="molecule type" value="Genomic_DNA"/>
</dbReference>
<name>A0A016UK31_9BILA</name>